<dbReference type="AlphaFoldDB" id="A0A1H8F911"/>
<comment type="similarity">
    <text evidence="1 3">Belongs to the bacterial flagellin family.</text>
</comment>
<evidence type="ECO:0000313" key="6">
    <source>
        <dbReference type="EMBL" id="SEN28100.1"/>
    </source>
</evidence>
<keyword evidence="6" id="KW-0966">Cell projection</keyword>
<sequence>MPFSSIGDLAQTFVTRRANTRLTSELSKLGTELTTGLKRDKGTALSGDLGMLTALERSVTEIAALSSAAKEAKVFADATEARLGRIQDRVQDLGTKAILSQGGVGGNVEPAVIAAAQDAFATTVSSMNATGVGRFLFSGTATGTPPLRDADAILADLAAAVAGAPDAASFNAAVDAYFGPGGGYETTDYQGTTQDLAPQRVSQDEAVDLGLRADSSVFRDTLANIARIALLDGGAFVGAPAERQTIIDTAIGGLRVAGNALTRERSVVGSAQGLIDRAITRNASETTALDQTRISLIGADPYETATRIEQTQVQLESLYTLTARLSRLNLANFL</sequence>
<dbReference type="InterPro" id="IPR001029">
    <property type="entry name" value="Flagellin_N"/>
</dbReference>
<dbReference type="Pfam" id="PF00700">
    <property type="entry name" value="Flagellin_C"/>
    <property type="match status" value="1"/>
</dbReference>
<dbReference type="EMBL" id="FOCM01000003">
    <property type="protein sequence ID" value="SEN28100.1"/>
    <property type="molecule type" value="Genomic_DNA"/>
</dbReference>
<keyword evidence="7" id="KW-1185">Reference proteome</keyword>
<dbReference type="InterPro" id="IPR001492">
    <property type="entry name" value="Flagellin"/>
</dbReference>
<dbReference type="Gene3D" id="1.20.1330.10">
    <property type="entry name" value="f41 fragment of flagellin, N-terminal domain"/>
    <property type="match status" value="1"/>
</dbReference>
<reference evidence="7" key="1">
    <citation type="submission" date="2016-10" db="EMBL/GenBank/DDBJ databases">
        <authorList>
            <person name="Varghese N."/>
            <person name="Submissions S."/>
        </authorList>
    </citation>
    <scope>NUCLEOTIDE SEQUENCE [LARGE SCALE GENOMIC DNA]</scope>
    <source>
        <strain evidence="7">DSM 26893</strain>
    </source>
</reference>
<evidence type="ECO:0000256" key="3">
    <source>
        <dbReference type="RuleBase" id="RU362073"/>
    </source>
</evidence>
<keyword evidence="6" id="KW-0969">Cilium</keyword>
<dbReference type="PANTHER" id="PTHR42792">
    <property type="entry name" value="FLAGELLIN"/>
    <property type="match status" value="1"/>
</dbReference>
<evidence type="ECO:0000259" key="4">
    <source>
        <dbReference type="Pfam" id="PF00669"/>
    </source>
</evidence>
<dbReference type="SUPFAM" id="SSF64518">
    <property type="entry name" value="Phase 1 flagellin"/>
    <property type="match status" value="1"/>
</dbReference>
<dbReference type="Proteomes" id="UP000199372">
    <property type="component" value="Unassembled WGS sequence"/>
</dbReference>
<feature type="domain" description="Flagellin C-terminal" evidence="5">
    <location>
        <begin position="257"/>
        <end position="334"/>
    </location>
</feature>
<proteinExistence type="inferred from homology"/>
<evidence type="ECO:0000256" key="1">
    <source>
        <dbReference type="ARBA" id="ARBA00005709"/>
    </source>
</evidence>
<keyword evidence="3" id="KW-0964">Secreted</keyword>
<evidence type="ECO:0000256" key="2">
    <source>
        <dbReference type="ARBA" id="ARBA00023143"/>
    </source>
</evidence>
<evidence type="ECO:0000313" key="7">
    <source>
        <dbReference type="Proteomes" id="UP000199372"/>
    </source>
</evidence>
<dbReference type="GO" id="GO:0005576">
    <property type="term" value="C:extracellular region"/>
    <property type="evidence" value="ECO:0007669"/>
    <property type="project" value="UniProtKB-SubCell"/>
</dbReference>
<dbReference type="InterPro" id="IPR046358">
    <property type="entry name" value="Flagellin_C"/>
</dbReference>
<dbReference type="Pfam" id="PF00669">
    <property type="entry name" value="Flagellin_N"/>
    <property type="match status" value="1"/>
</dbReference>
<accession>A0A1H8F911</accession>
<evidence type="ECO:0000259" key="5">
    <source>
        <dbReference type="Pfam" id="PF00700"/>
    </source>
</evidence>
<dbReference type="GO" id="GO:0005198">
    <property type="term" value="F:structural molecule activity"/>
    <property type="evidence" value="ECO:0007669"/>
    <property type="project" value="UniProtKB-UniRule"/>
</dbReference>
<name>A0A1H8F911_9RHOB</name>
<comment type="subcellular location">
    <subcellularLocation>
        <location evidence="3">Secreted</location>
    </subcellularLocation>
    <subcellularLocation>
        <location evidence="3">Bacterial flagellum</location>
    </subcellularLocation>
</comment>
<gene>
    <name evidence="6" type="ORF">SAMN04488011_103251</name>
</gene>
<dbReference type="PANTHER" id="PTHR42792:SF1">
    <property type="entry name" value="FLAGELLAR HOOK-ASSOCIATED PROTEIN 3"/>
    <property type="match status" value="1"/>
</dbReference>
<feature type="domain" description="Flagellin N-terminal" evidence="4">
    <location>
        <begin position="11"/>
        <end position="142"/>
    </location>
</feature>
<keyword evidence="6" id="KW-0282">Flagellum</keyword>
<keyword evidence="2 3" id="KW-0975">Bacterial flagellum</keyword>
<comment type="function">
    <text evidence="3">Flagellin is the subunit protein which polymerizes to form the filaments of bacterial flagella.</text>
</comment>
<protein>
    <recommendedName>
        <fullName evidence="3">Flagellin</fullName>
    </recommendedName>
</protein>
<organism evidence="6 7">
    <name type="scientific">Palleronia pelagia</name>
    <dbReference type="NCBI Taxonomy" id="387096"/>
    <lineage>
        <taxon>Bacteria</taxon>
        <taxon>Pseudomonadati</taxon>
        <taxon>Pseudomonadota</taxon>
        <taxon>Alphaproteobacteria</taxon>
        <taxon>Rhodobacterales</taxon>
        <taxon>Roseobacteraceae</taxon>
        <taxon>Palleronia</taxon>
    </lineage>
</organism>
<dbReference type="GO" id="GO:0009288">
    <property type="term" value="C:bacterial-type flagellum"/>
    <property type="evidence" value="ECO:0007669"/>
    <property type="project" value="UniProtKB-SubCell"/>
</dbReference>